<dbReference type="EMBL" id="CP106982">
    <property type="protein sequence ID" value="UYF95367.1"/>
    <property type="molecule type" value="Genomic_DNA"/>
</dbReference>
<feature type="transmembrane region" description="Helical" evidence="2">
    <location>
        <begin position="32"/>
        <end position="49"/>
    </location>
</feature>
<name>A0AA46PHV0_9NOCA</name>
<feature type="transmembrane region" description="Helical" evidence="2">
    <location>
        <begin position="147"/>
        <end position="165"/>
    </location>
</feature>
<dbReference type="GeneID" id="83620008"/>
<accession>A0AA46PHV0</accession>
<reference evidence="3" key="1">
    <citation type="submission" date="2022-09" db="EMBL/GenBank/DDBJ databases">
        <title>The genome sequence of Rhodococcus aetherivorans N1.</title>
        <authorList>
            <person name="Jiang W."/>
        </authorList>
    </citation>
    <scope>NUCLEOTIDE SEQUENCE</scope>
    <source>
        <strain evidence="3">N1</strain>
    </source>
</reference>
<keyword evidence="2" id="KW-0812">Transmembrane</keyword>
<dbReference type="RefSeq" id="WP_263509191.1">
    <property type="nucleotide sequence ID" value="NZ_CP106982.1"/>
</dbReference>
<evidence type="ECO:0000313" key="4">
    <source>
        <dbReference type="Proteomes" id="UP001163947"/>
    </source>
</evidence>
<evidence type="ECO:0000313" key="3">
    <source>
        <dbReference type="EMBL" id="UYF95367.1"/>
    </source>
</evidence>
<evidence type="ECO:0000256" key="1">
    <source>
        <dbReference type="SAM" id="MobiDB-lite"/>
    </source>
</evidence>
<sequence>MSLQNKGILIQAGLGAVLVTVLMIPFQSLTPLALYSPMLILPVMLFFTLQAPPRALLGMFLSFVGGVAWGAAFLAVQSALPGVPLELVMGIGVACVIFLVLAVHPLVFGRTPLGMVPAVLLGVVETLLVTNLSVLLPDGAPVPNLPWLVVIFGYGCVMTLILVLVQDKIIGALLGAQWRSAPTDEAPSSQIPPTPPVRPSPRPTA</sequence>
<feature type="transmembrane region" description="Helical" evidence="2">
    <location>
        <begin position="56"/>
        <end position="75"/>
    </location>
</feature>
<proteinExistence type="predicted"/>
<keyword evidence="2" id="KW-0472">Membrane</keyword>
<feature type="transmembrane region" description="Helical" evidence="2">
    <location>
        <begin position="87"/>
        <end position="108"/>
    </location>
</feature>
<dbReference type="Proteomes" id="UP001163947">
    <property type="component" value="Chromosome"/>
</dbReference>
<evidence type="ECO:0000256" key="2">
    <source>
        <dbReference type="SAM" id="Phobius"/>
    </source>
</evidence>
<feature type="region of interest" description="Disordered" evidence="1">
    <location>
        <begin position="182"/>
        <end position="205"/>
    </location>
</feature>
<feature type="transmembrane region" description="Helical" evidence="2">
    <location>
        <begin position="115"/>
        <end position="135"/>
    </location>
</feature>
<feature type="transmembrane region" description="Helical" evidence="2">
    <location>
        <begin position="7"/>
        <end position="26"/>
    </location>
</feature>
<keyword evidence="2" id="KW-1133">Transmembrane helix</keyword>
<feature type="compositionally biased region" description="Pro residues" evidence="1">
    <location>
        <begin position="190"/>
        <end position="205"/>
    </location>
</feature>
<gene>
    <name evidence="3" type="ORF">OCS65_06285</name>
</gene>
<protein>
    <submittedName>
        <fullName evidence="3">Uncharacterized protein</fullName>
    </submittedName>
</protein>
<organism evidence="3 4">
    <name type="scientific">Rhodococcus aetherivorans</name>
    <dbReference type="NCBI Taxonomy" id="191292"/>
    <lineage>
        <taxon>Bacteria</taxon>
        <taxon>Bacillati</taxon>
        <taxon>Actinomycetota</taxon>
        <taxon>Actinomycetes</taxon>
        <taxon>Mycobacteriales</taxon>
        <taxon>Nocardiaceae</taxon>
        <taxon>Rhodococcus</taxon>
    </lineage>
</organism>
<dbReference type="AlphaFoldDB" id="A0AA46PHV0"/>